<accession>A0ABQ0L771</accession>
<name>A0ABQ0L771_MYCCL</name>
<dbReference type="Proteomes" id="UP000815677">
    <property type="component" value="Unassembled WGS sequence"/>
</dbReference>
<dbReference type="EMBL" id="DF843024">
    <property type="protein sequence ID" value="GAT46994.1"/>
    <property type="molecule type" value="Genomic_DNA"/>
</dbReference>
<gene>
    <name evidence="1" type="ORF">MCHLO_04485</name>
</gene>
<evidence type="ECO:0000313" key="1">
    <source>
        <dbReference type="EMBL" id="GAT46994.1"/>
    </source>
</evidence>
<sequence>MNEAFRRRVSDTGVHTHVVRRFPFRQRLFELIPPSGRNNDPVSLGIWSALRFAARSAPRFRRAAIVFDPQPRRVNVYVPFRACRPINFEFRRLDDAPHSFAVATRRALERWLTSQAETCAICGASNSACLNPLCPMVIRSDAYARENWRAPLALVLGQPARDMYLAVQQRDGIGLDARDSTRLPRQIPAQIPARAQRLLACIGSTP</sequence>
<proteinExistence type="predicted"/>
<protein>
    <submittedName>
        <fullName evidence="1">Uncharacterized protein</fullName>
    </submittedName>
</protein>
<keyword evidence="2" id="KW-1185">Reference proteome</keyword>
<evidence type="ECO:0000313" key="2">
    <source>
        <dbReference type="Proteomes" id="UP000815677"/>
    </source>
</evidence>
<reference evidence="1" key="1">
    <citation type="submission" date="2014-09" db="EMBL/GenBank/DDBJ databases">
        <title>Genome sequence of the luminous mushroom Mycena chlorophos for searching fungal bioluminescence genes.</title>
        <authorList>
            <person name="Tanaka Y."/>
            <person name="Kasuga D."/>
            <person name="Oba Y."/>
            <person name="Hase S."/>
            <person name="Sato K."/>
            <person name="Oba Y."/>
            <person name="Sakakibara Y."/>
        </authorList>
    </citation>
    <scope>NUCLEOTIDE SEQUENCE</scope>
</reference>
<organism evidence="1 2">
    <name type="scientific">Mycena chlorophos</name>
    <name type="common">Agaric fungus</name>
    <name type="synonym">Agaricus chlorophos</name>
    <dbReference type="NCBI Taxonomy" id="658473"/>
    <lineage>
        <taxon>Eukaryota</taxon>
        <taxon>Fungi</taxon>
        <taxon>Dikarya</taxon>
        <taxon>Basidiomycota</taxon>
        <taxon>Agaricomycotina</taxon>
        <taxon>Agaricomycetes</taxon>
        <taxon>Agaricomycetidae</taxon>
        <taxon>Agaricales</taxon>
        <taxon>Marasmiineae</taxon>
        <taxon>Mycenaceae</taxon>
        <taxon>Mycena</taxon>
    </lineage>
</organism>